<proteinExistence type="predicted"/>
<accession>A0ABT4MR17</accession>
<dbReference type="InterPro" id="IPR003399">
    <property type="entry name" value="Mce/MlaD"/>
</dbReference>
<evidence type="ECO:0000313" key="2">
    <source>
        <dbReference type="EMBL" id="MCZ4548486.1"/>
    </source>
</evidence>
<evidence type="ECO:0000259" key="1">
    <source>
        <dbReference type="Pfam" id="PF02470"/>
    </source>
</evidence>
<protein>
    <submittedName>
        <fullName evidence="2">MlaD family protein</fullName>
    </submittedName>
</protein>
<dbReference type="PANTHER" id="PTHR33371:SF4">
    <property type="entry name" value="INTERMEMBRANE PHOSPHOLIPID TRANSPORT SYSTEM BINDING PROTEIN MLAD"/>
    <property type="match status" value="1"/>
</dbReference>
<sequence length="347" mass="36354">MKKSELTKRVVALAAVVVTVGAAVTTVRYMNAPQASAASARGGSGFCAEMADSIGLYEGNPVTQMGYQLGSVTSIHPLGDHVKVVFELDAGRSFPADVQVVTRSKSLLADRSLELVGNYAGGPTLRSGTCVEMDRTHTPKSISEITGSASDFIEALSATDEDTVESAITGLDKALDGTGTNANSMMRQAAAAARNPEQVTADIGSSIMNMAPLTQDALAHWGEITSILNQMPSVARLGTTLFGDVARFDRGVGWLVATIYDIQRNYGDDLWPLMQGGVADVIHLAATRAPDLQQLYATVPSIAAVLNQQEASSGLSVPYQAPTVSVKGNNVPATSILDVILQTAGQR</sequence>
<feature type="domain" description="Mce/MlaD" evidence="1">
    <location>
        <begin position="48"/>
        <end position="116"/>
    </location>
</feature>
<keyword evidence="3" id="KW-1185">Reference proteome</keyword>
<organism evidence="2 3">
    <name type="scientific">Gordonia rubripertincta</name>
    <name type="common">Rhodococcus corallinus</name>
    <dbReference type="NCBI Taxonomy" id="36822"/>
    <lineage>
        <taxon>Bacteria</taxon>
        <taxon>Bacillati</taxon>
        <taxon>Actinomycetota</taxon>
        <taxon>Actinomycetes</taxon>
        <taxon>Mycobacteriales</taxon>
        <taxon>Gordoniaceae</taxon>
        <taxon>Gordonia</taxon>
    </lineage>
</organism>
<dbReference type="EMBL" id="JAPWIE010000001">
    <property type="protein sequence ID" value="MCZ4548486.1"/>
    <property type="molecule type" value="Genomic_DNA"/>
</dbReference>
<reference evidence="2" key="1">
    <citation type="submission" date="2022-12" db="EMBL/GenBank/DDBJ databases">
        <authorList>
            <person name="Krivoruchko A.V."/>
            <person name="Elkin A."/>
        </authorList>
    </citation>
    <scope>NUCLEOTIDE SEQUENCE</scope>
    <source>
        <strain evidence="2">IEGM 1388</strain>
    </source>
</reference>
<dbReference type="RefSeq" id="WP_301568935.1">
    <property type="nucleotide sequence ID" value="NZ_JAPWIE010000001.1"/>
</dbReference>
<evidence type="ECO:0000313" key="3">
    <source>
        <dbReference type="Proteomes" id="UP001067235"/>
    </source>
</evidence>
<dbReference type="Pfam" id="PF02470">
    <property type="entry name" value="MlaD"/>
    <property type="match status" value="1"/>
</dbReference>
<name>A0ABT4MR17_GORRU</name>
<dbReference type="PANTHER" id="PTHR33371">
    <property type="entry name" value="INTERMEMBRANE PHOSPHOLIPID TRANSPORT SYSTEM BINDING PROTEIN MLAD-RELATED"/>
    <property type="match status" value="1"/>
</dbReference>
<comment type="caution">
    <text evidence="2">The sequence shown here is derived from an EMBL/GenBank/DDBJ whole genome shotgun (WGS) entry which is preliminary data.</text>
</comment>
<dbReference type="InterPro" id="IPR052336">
    <property type="entry name" value="MlaD_Phospholipid_Transporter"/>
</dbReference>
<dbReference type="Proteomes" id="UP001067235">
    <property type="component" value="Unassembled WGS sequence"/>
</dbReference>
<gene>
    <name evidence="2" type="ORF">O4213_00730</name>
</gene>